<name>A0A7D5SML5_9PROT</name>
<accession>A0A7D5SML5</accession>
<evidence type="ECO:0000313" key="4">
    <source>
        <dbReference type="Proteomes" id="UP000509684"/>
    </source>
</evidence>
<reference evidence="3 4" key="1">
    <citation type="journal article" date="2019" name="Microbiome">
        <title>Annotated bacterial chromosomes from frame-shift-corrected long-read metagenomic data.</title>
        <authorList>
            <person name="Arumugam K."/>
            <person name="Bagci C."/>
            <person name="Bessarab I."/>
            <person name="Beier S."/>
            <person name="Buchfink B."/>
            <person name="Gorska A."/>
            <person name="Qiu G."/>
            <person name="Huson D.H."/>
            <person name="Williams R.B.H."/>
        </authorList>
    </citation>
    <scope>NUCLEOTIDE SEQUENCE [LARGE SCALE GENOMIC DNA]</scope>
    <source>
        <strain evidence="3">SSA1</strain>
    </source>
</reference>
<proteinExistence type="inferred from homology"/>
<dbReference type="Proteomes" id="UP000509684">
    <property type="component" value="Chromosome"/>
</dbReference>
<dbReference type="InterPro" id="IPR036397">
    <property type="entry name" value="RNaseH_sf"/>
</dbReference>
<dbReference type="InterPro" id="IPR054353">
    <property type="entry name" value="IstA-like_C"/>
</dbReference>
<dbReference type="Pfam" id="PF22483">
    <property type="entry name" value="Mu-transpos_C_2"/>
    <property type="match status" value="1"/>
</dbReference>
<dbReference type="PANTHER" id="PTHR35004">
    <property type="entry name" value="TRANSPOSASE RV3428C-RELATED"/>
    <property type="match status" value="1"/>
</dbReference>
<organism evidence="3 4">
    <name type="scientific">Candidatus Accumulibacter cognatus</name>
    <dbReference type="NCBI Taxonomy" id="2954383"/>
    <lineage>
        <taxon>Bacteria</taxon>
        <taxon>Pseudomonadati</taxon>
        <taxon>Pseudomonadota</taxon>
        <taxon>Betaproteobacteria</taxon>
        <taxon>Candidatus Accumulibacter</taxon>
    </lineage>
</organism>
<evidence type="ECO:0000256" key="1">
    <source>
        <dbReference type="ARBA" id="ARBA00009277"/>
    </source>
</evidence>
<dbReference type="PANTHER" id="PTHR35004:SF7">
    <property type="entry name" value="INTEGRASE PROTEIN"/>
    <property type="match status" value="1"/>
</dbReference>
<dbReference type="KEGG" id="acog:HWD57_07740"/>
<sequence>MIDYATWAAIGDGVAKHLTAAQLAVSLGLDVKTVRHWIGRPYAPRQAVRRSSRLDPFKGRIVGWLDAHPLSAQQVFQRLCDNGYGGGISIVKDYVRAIRPRPREAFLTLAFAPGEAAQVDWGEFGTIAVGDTRRRLSFFVMVLAYSRKMYVEFTLSQTMEQFLAAHVNGFHALGVPRKVMVDNLRCAVLQHRRGEAAQFNPRYLDFARHYGFEPVACAVAKGNEKGRVERGVGYVKGNFLSGLELPDFAALGQAAQVWLESVANVRVHRETHRRPTDLWADERAHLHAVNPRPFGVGRVLTLHATRQFRVNFEANRYSVPARFAGAQVTVKAYPDRVCIYHGEDLIARHARSFERHRDIEDPDHPKVLVAQRRHARDAQVLRHFFALTPLAVRYHAGLLERRGHALVHVRKIVALAEIYGDDAVVRALTDALAFEAFSSEYVAHLIEARSRQLPEASPLVLMRRQDVLELELPPADLSAYSDFARGHDDGGSDGHD</sequence>
<gene>
    <name evidence="3" type="ORF">HWD57_07740</name>
</gene>
<dbReference type="InterPro" id="IPR001584">
    <property type="entry name" value="Integrase_cat-core"/>
</dbReference>
<dbReference type="Gene3D" id="3.30.420.10">
    <property type="entry name" value="Ribonuclease H-like superfamily/Ribonuclease H"/>
    <property type="match status" value="1"/>
</dbReference>
<dbReference type="InterPro" id="IPR012337">
    <property type="entry name" value="RNaseH-like_sf"/>
</dbReference>
<dbReference type="NCBIfam" id="NF033546">
    <property type="entry name" value="transpos_IS21"/>
    <property type="match status" value="1"/>
</dbReference>
<comment type="similarity">
    <text evidence="1">Belongs to the transposase IS21/IS408/IS1162 family.</text>
</comment>
<dbReference type="SUPFAM" id="SSF53098">
    <property type="entry name" value="Ribonuclease H-like"/>
    <property type="match status" value="1"/>
</dbReference>
<dbReference type="AlphaFoldDB" id="A0A7D5SML5"/>
<dbReference type="EMBL" id="CP058708">
    <property type="protein sequence ID" value="QLH49683.1"/>
    <property type="molecule type" value="Genomic_DNA"/>
</dbReference>
<dbReference type="GO" id="GO:0003676">
    <property type="term" value="F:nucleic acid binding"/>
    <property type="evidence" value="ECO:0007669"/>
    <property type="project" value="InterPro"/>
</dbReference>
<evidence type="ECO:0000313" key="3">
    <source>
        <dbReference type="EMBL" id="QLH49683.1"/>
    </source>
</evidence>
<dbReference type="PROSITE" id="PS50994">
    <property type="entry name" value="INTEGRASE"/>
    <property type="match status" value="1"/>
</dbReference>
<feature type="domain" description="Integrase catalytic" evidence="2">
    <location>
        <begin position="109"/>
        <end position="283"/>
    </location>
</feature>
<evidence type="ECO:0000259" key="2">
    <source>
        <dbReference type="PROSITE" id="PS50994"/>
    </source>
</evidence>
<protein>
    <submittedName>
        <fullName evidence="3">IS21 family transposase</fullName>
    </submittedName>
</protein>
<dbReference type="GO" id="GO:0015074">
    <property type="term" value="P:DNA integration"/>
    <property type="evidence" value="ECO:0007669"/>
    <property type="project" value="InterPro"/>
</dbReference>